<comment type="caution">
    <text evidence="15">The sequence shown here is derived from an EMBL/GenBank/DDBJ whole genome shotgun (WGS) entry which is preliminary data.</text>
</comment>
<keyword evidence="11 14" id="KW-0503">Monooxygenase</keyword>
<dbReference type="GO" id="GO:0005789">
    <property type="term" value="C:endoplasmic reticulum membrane"/>
    <property type="evidence" value="ECO:0007669"/>
    <property type="project" value="UniProtKB-SubCell"/>
</dbReference>
<keyword evidence="15" id="KW-0456">Lyase</keyword>
<evidence type="ECO:0000256" key="11">
    <source>
        <dbReference type="ARBA" id="ARBA00023033"/>
    </source>
</evidence>
<evidence type="ECO:0000256" key="2">
    <source>
        <dbReference type="ARBA" id="ARBA00004174"/>
    </source>
</evidence>
<dbReference type="Gene3D" id="1.10.630.10">
    <property type="entry name" value="Cytochrome P450"/>
    <property type="match status" value="1"/>
</dbReference>
<gene>
    <name evidence="15" type="ORF">PACLA_8A060110</name>
</gene>
<dbReference type="Pfam" id="PF00067">
    <property type="entry name" value="p450"/>
    <property type="match status" value="1"/>
</dbReference>
<evidence type="ECO:0000313" key="16">
    <source>
        <dbReference type="Proteomes" id="UP001152795"/>
    </source>
</evidence>
<comment type="subcellular location">
    <subcellularLocation>
        <location evidence="3">Endoplasmic reticulum membrane</location>
        <topology evidence="3">Peripheral membrane protein</topology>
    </subcellularLocation>
    <subcellularLocation>
        <location evidence="2">Microsome membrane</location>
        <topology evidence="2">Peripheral membrane protein</topology>
    </subcellularLocation>
</comment>
<keyword evidence="5 13" id="KW-0349">Heme</keyword>
<keyword evidence="12" id="KW-0472">Membrane</keyword>
<evidence type="ECO:0000256" key="14">
    <source>
        <dbReference type="RuleBase" id="RU000461"/>
    </source>
</evidence>
<evidence type="ECO:0000256" key="8">
    <source>
        <dbReference type="ARBA" id="ARBA00022848"/>
    </source>
</evidence>
<protein>
    <submittedName>
        <fullName evidence="15">Steroid 17-alpha-hydroxylase 17,20 lyase-like</fullName>
    </submittedName>
</protein>
<dbReference type="InterPro" id="IPR017972">
    <property type="entry name" value="Cyt_P450_CS"/>
</dbReference>
<keyword evidence="7" id="KW-0256">Endoplasmic reticulum</keyword>
<evidence type="ECO:0000256" key="7">
    <source>
        <dbReference type="ARBA" id="ARBA00022824"/>
    </source>
</evidence>
<evidence type="ECO:0000256" key="6">
    <source>
        <dbReference type="ARBA" id="ARBA00022723"/>
    </source>
</evidence>
<evidence type="ECO:0000256" key="9">
    <source>
        <dbReference type="ARBA" id="ARBA00023002"/>
    </source>
</evidence>
<dbReference type="PROSITE" id="PS00086">
    <property type="entry name" value="CYTOCHROME_P450"/>
    <property type="match status" value="1"/>
</dbReference>
<dbReference type="EMBL" id="CACRXK020023859">
    <property type="protein sequence ID" value="CAB4038145.1"/>
    <property type="molecule type" value="Genomic_DNA"/>
</dbReference>
<dbReference type="OrthoDB" id="1470350at2759"/>
<dbReference type="GO" id="GO:0042446">
    <property type="term" value="P:hormone biosynthetic process"/>
    <property type="evidence" value="ECO:0007669"/>
    <property type="project" value="TreeGrafter"/>
</dbReference>
<feature type="binding site" description="axial binding residue" evidence="13">
    <location>
        <position position="436"/>
    </location>
    <ligand>
        <name>heme</name>
        <dbReference type="ChEBI" id="CHEBI:30413"/>
    </ligand>
    <ligandPart>
        <name>Fe</name>
        <dbReference type="ChEBI" id="CHEBI:18248"/>
    </ligandPart>
</feature>
<dbReference type="GO" id="GO:0020037">
    <property type="term" value="F:heme binding"/>
    <property type="evidence" value="ECO:0007669"/>
    <property type="project" value="InterPro"/>
</dbReference>
<evidence type="ECO:0000256" key="13">
    <source>
        <dbReference type="PIRSR" id="PIRSR602401-1"/>
    </source>
</evidence>
<dbReference type="InterPro" id="IPR001128">
    <property type="entry name" value="Cyt_P450"/>
</dbReference>
<dbReference type="InterPro" id="IPR002401">
    <property type="entry name" value="Cyt_P450_E_grp-I"/>
</dbReference>
<keyword evidence="10 13" id="KW-0408">Iron</keyword>
<evidence type="ECO:0000256" key="12">
    <source>
        <dbReference type="ARBA" id="ARBA00023136"/>
    </source>
</evidence>
<organism evidence="15 16">
    <name type="scientific">Paramuricea clavata</name>
    <name type="common">Red gorgonian</name>
    <name type="synonym">Violescent sea-whip</name>
    <dbReference type="NCBI Taxonomy" id="317549"/>
    <lineage>
        <taxon>Eukaryota</taxon>
        <taxon>Metazoa</taxon>
        <taxon>Cnidaria</taxon>
        <taxon>Anthozoa</taxon>
        <taxon>Octocorallia</taxon>
        <taxon>Malacalcyonacea</taxon>
        <taxon>Plexauridae</taxon>
        <taxon>Paramuricea</taxon>
    </lineage>
</organism>
<dbReference type="AlphaFoldDB" id="A0A6S7JYT3"/>
<dbReference type="InterPro" id="IPR036396">
    <property type="entry name" value="Cyt_P450_sf"/>
</dbReference>
<comment type="cofactor">
    <cofactor evidence="1 13">
        <name>heme</name>
        <dbReference type="ChEBI" id="CHEBI:30413"/>
    </cofactor>
</comment>
<evidence type="ECO:0000313" key="15">
    <source>
        <dbReference type="EMBL" id="CAB4038145.1"/>
    </source>
</evidence>
<dbReference type="FunFam" id="1.10.630.10:FF:000238">
    <property type="entry name" value="Cytochrome P450 2A6"/>
    <property type="match status" value="1"/>
</dbReference>
<evidence type="ECO:0000256" key="5">
    <source>
        <dbReference type="ARBA" id="ARBA00022617"/>
    </source>
</evidence>
<dbReference type="SUPFAM" id="SSF48264">
    <property type="entry name" value="Cytochrome P450"/>
    <property type="match status" value="1"/>
</dbReference>
<keyword evidence="8" id="KW-0492">Microsome</keyword>
<dbReference type="GO" id="GO:0042448">
    <property type="term" value="P:progesterone metabolic process"/>
    <property type="evidence" value="ECO:0007669"/>
    <property type="project" value="TreeGrafter"/>
</dbReference>
<keyword evidence="16" id="KW-1185">Reference proteome</keyword>
<evidence type="ECO:0000256" key="1">
    <source>
        <dbReference type="ARBA" id="ARBA00001971"/>
    </source>
</evidence>
<evidence type="ECO:0000256" key="10">
    <source>
        <dbReference type="ARBA" id="ARBA00023004"/>
    </source>
</evidence>
<dbReference type="PRINTS" id="PR00385">
    <property type="entry name" value="P450"/>
</dbReference>
<keyword evidence="9 14" id="KW-0560">Oxidoreductase</keyword>
<dbReference type="GO" id="GO:0004508">
    <property type="term" value="F:steroid 17-alpha-monooxygenase activity"/>
    <property type="evidence" value="ECO:0007669"/>
    <property type="project" value="TreeGrafter"/>
</dbReference>
<sequence>MFLEFSSLMIAYILWYLLKTYFSRRKMPPGPFPLPIIGNIHQTGSNPPFSMEKLREEYGDIYTVTFPIGTFVIVNNGQLARELMSKDDFACRPGATTFPSLEVFEGKNIVYSDLGPNYIFRRKIVTSALHVFGEGVQLAEERVNFEIQELLDRLHSTNGEAFCIREQLSMTMINVIIEWLFTKRYEFGHPKLAMLADLDDKMMTLFRQGSFYQIFPFLKYLPNTDVAVCLEDVIKIRDEFLAKELKEHYKTRQDDVIRDITDALLAAFEKEKLKSANKDIGSYEDIKYLLVDIAIGATGTITSTLTWMIIFLVLNQDVQKKLHQQLDDVIGKSRLPCWKDAEDLPYLFATICETMRYSVFIPCLPRRANKDTVIQGYHIPKDTGVLINLWQIQTNSKDWEDPELFKPERFLDGGGKFLGWNTVSNFIPFGAGRRVCLGQALGKMDTFAAASRMLHQFRFDVPLENQNQHVRVLLD</sequence>
<dbReference type="PRINTS" id="PR00463">
    <property type="entry name" value="EP450I"/>
</dbReference>
<dbReference type="Proteomes" id="UP001152795">
    <property type="component" value="Unassembled WGS sequence"/>
</dbReference>
<dbReference type="GO" id="GO:0005506">
    <property type="term" value="F:iron ion binding"/>
    <property type="evidence" value="ECO:0007669"/>
    <property type="project" value="InterPro"/>
</dbReference>
<evidence type="ECO:0000256" key="3">
    <source>
        <dbReference type="ARBA" id="ARBA00004406"/>
    </source>
</evidence>
<reference evidence="15" key="1">
    <citation type="submission" date="2020-04" db="EMBL/GenBank/DDBJ databases">
        <authorList>
            <person name="Alioto T."/>
            <person name="Alioto T."/>
            <person name="Gomez Garrido J."/>
        </authorList>
    </citation>
    <scope>NUCLEOTIDE SEQUENCE</scope>
    <source>
        <strain evidence="15">A484AB</strain>
    </source>
</reference>
<accession>A0A6S7JYT3</accession>
<dbReference type="PANTHER" id="PTHR24289">
    <property type="entry name" value="STEROID 17-ALPHA-HYDROXYLASE/17,20 LYASE"/>
    <property type="match status" value="1"/>
</dbReference>
<dbReference type="PANTHER" id="PTHR24289:SF1">
    <property type="entry name" value="STEROID 17-ALPHA-HYDROXYLASE_17,20 LYASE"/>
    <property type="match status" value="1"/>
</dbReference>
<name>A0A6S7JYT3_PARCT</name>
<proteinExistence type="inferred from homology"/>
<dbReference type="GO" id="GO:0016829">
    <property type="term" value="F:lyase activity"/>
    <property type="evidence" value="ECO:0007669"/>
    <property type="project" value="UniProtKB-KW"/>
</dbReference>
<keyword evidence="6 13" id="KW-0479">Metal-binding</keyword>
<evidence type="ECO:0000256" key="4">
    <source>
        <dbReference type="ARBA" id="ARBA00010617"/>
    </source>
</evidence>
<comment type="similarity">
    <text evidence="4 14">Belongs to the cytochrome P450 family.</text>
</comment>